<gene>
    <name evidence="3" type="ORF">EV203_1417</name>
</gene>
<reference evidence="3 4" key="1">
    <citation type="submission" date="2019-03" db="EMBL/GenBank/DDBJ databases">
        <title>Genomic Encyclopedia of Type Strains, Phase IV (KMG-IV): sequencing the most valuable type-strain genomes for metagenomic binning, comparative biology and taxonomic classification.</title>
        <authorList>
            <person name="Goeker M."/>
        </authorList>
    </citation>
    <scope>NUCLEOTIDE SEQUENCE [LARGE SCALE GENOMIC DNA]</scope>
    <source>
        <strain evidence="3 4">DSM 13054</strain>
    </source>
</reference>
<accession>A0A4V2S6C0</accession>
<organism evidence="3 4">
    <name type="scientific">Caldanaerobacter subterraneus</name>
    <dbReference type="NCBI Taxonomy" id="911092"/>
    <lineage>
        <taxon>Bacteria</taxon>
        <taxon>Bacillati</taxon>
        <taxon>Bacillota</taxon>
        <taxon>Clostridia</taxon>
        <taxon>Thermoanaerobacterales</taxon>
        <taxon>Thermoanaerobacteraceae</taxon>
        <taxon>Caldanaerobacter</taxon>
    </lineage>
</organism>
<proteinExistence type="predicted"/>
<dbReference type="PANTHER" id="PTHR30195:SF15">
    <property type="entry name" value="TYPE I RESTRICTION ENZYME HINDI ENDONUCLEASE SUBUNIT"/>
    <property type="match status" value="1"/>
</dbReference>
<evidence type="ECO:0000313" key="3">
    <source>
        <dbReference type="EMBL" id="TCO55410.1"/>
    </source>
</evidence>
<dbReference type="Proteomes" id="UP000294886">
    <property type="component" value="Unassembled WGS sequence"/>
</dbReference>
<evidence type="ECO:0000259" key="2">
    <source>
        <dbReference type="Pfam" id="PF11867"/>
    </source>
</evidence>
<dbReference type="InterPro" id="IPR051268">
    <property type="entry name" value="Type-I_R_enzyme_R_subunit"/>
</dbReference>
<keyword evidence="1" id="KW-0680">Restriction system</keyword>
<name>A0A4V2S6C0_9THEO</name>
<feature type="domain" description="Type I restriction enzyme HindI endonuclease subunit-like C-terminal" evidence="2">
    <location>
        <begin position="3"/>
        <end position="112"/>
    </location>
</feature>
<dbReference type="AlphaFoldDB" id="A0A4V2S6C0"/>
<evidence type="ECO:0000313" key="4">
    <source>
        <dbReference type="Proteomes" id="UP000294886"/>
    </source>
</evidence>
<dbReference type="GO" id="GO:0009307">
    <property type="term" value="P:DNA restriction-modification system"/>
    <property type="evidence" value="ECO:0007669"/>
    <property type="project" value="UniProtKB-KW"/>
</dbReference>
<sequence>MGQENKNLQIEVLRKLLNDEIKAKSRKNQVKYASFKEMIERVLNQYHNRAITSAEVIKHLIDLAKEMQNMDKRAKEMNLTEEEMAFYDIVCVKGKRLFLNDEEAKEIARELV</sequence>
<comment type="caution">
    <text evidence="3">The sequence shown here is derived from an EMBL/GenBank/DDBJ whole genome shotgun (WGS) entry which is preliminary data.</text>
</comment>
<dbReference type="Pfam" id="PF11867">
    <property type="entry name" value="T1RH-like_C"/>
    <property type="match status" value="1"/>
</dbReference>
<dbReference type="PANTHER" id="PTHR30195">
    <property type="entry name" value="TYPE I SITE-SPECIFIC DEOXYRIBONUCLEASE PROTEIN SUBUNIT M AND R"/>
    <property type="match status" value="1"/>
</dbReference>
<evidence type="ECO:0000256" key="1">
    <source>
        <dbReference type="ARBA" id="ARBA00022747"/>
    </source>
</evidence>
<dbReference type="InterPro" id="IPR021810">
    <property type="entry name" value="T1RH-like_C"/>
</dbReference>
<protein>
    <submittedName>
        <fullName evidence="3">Uncharacterized protein DUF3387</fullName>
    </submittedName>
</protein>
<dbReference type="EMBL" id="SLWU01000041">
    <property type="protein sequence ID" value="TCO55410.1"/>
    <property type="molecule type" value="Genomic_DNA"/>
</dbReference>